<evidence type="ECO:0000259" key="11">
    <source>
        <dbReference type="PROSITE" id="PS50862"/>
    </source>
</evidence>
<dbReference type="SUPFAM" id="SSF52954">
    <property type="entry name" value="Class II aaRS ABD-related"/>
    <property type="match status" value="1"/>
</dbReference>
<evidence type="ECO:0000256" key="2">
    <source>
        <dbReference type="ARBA" id="ARBA00011738"/>
    </source>
</evidence>
<gene>
    <name evidence="9" type="primary">hisS</name>
    <name evidence="12" type="ORF">HY912_12125</name>
</gene>
<dbReference type="AlphaFoldDB" id="A0A9D6V3U1"/>
<dbReference type="CDD" id="cd00859">
    <property type="entry name" value="HisRS_anticodon"/>
    <property type="match status" value="1"/>
</dbReference>
<evidence type="ECO:0000256" key="7">
    <source>
        <dbReference type="ARBA" id="ARBA00023146"/>
    </source>
</evidence>
<comment type="caution">
    <text evidence="12">The sequence shown here is derived from an EMBL/GenBank/DDBJ whole genome shotgun (WGS) entry which is preliminary data.</text>
</comment>
<keyword evidence="3 9" id="KW-0436">Ligase</keyword>
<dbReference type="PANTHER" id="PTHR43707">
    <property type="entry name" value="HISTIDYL-TRNA SYNTHETASE"/>
    <property type="match status" value="1"/>
</dbReference>
<dbReference type="InterPro" id="IPR033656">
    <property type="entry name" value="HisRS_anticodon"/>
</dbReference>
<dbReference type="InterPro" id="IPR015807">
    <property type="entry name" value="His-tRNA-ligase"/>
</dbReference>
<feature type="binding site" evidence="10">
    <location>
        <position position="256"/>
    </location>
    <ligand>
        <name>L-histidine</name>
        <dbReference type="ChEBI" id="CHEBI:57595"/>
    </ligand>
</feature>
<dbReference type="Pfam" id="PF03129">
    <property type="entry name" value="HGTP_anticodon"/>
    <property type="match status" value="1"/>
</dbReference>
<dbReference type="GO" id="GO:0005524">
    <property type="term" value="F:ATP binding"/>
    <property type="evidence" value="ECO:0007669"/>
    <property type="project" value="UniProtKB-UniRule"/>
</dbReference>
<comment type="subunit">
    <text evidence="2 9">Homodimer.</text>
</comment>
<evidence type="ECO:0000256" key="5">
    <source>
        <dbReference type="ARBA" id="ARBA00022840"/>
    </source>
</evidence>
<name>A0A9D6V3U1_9BACT</name>
<dbReference type="InterPro" id="IPR041715">
    <property type="entry name" value="HisRS-like_core"/>
</dbReference>
<comment type="catalytic activity">
    <reaction evidence="8 9">
        <text>tRNA(His) + L-histidine + ATP = L-histidyl-tRNA(His) + AMP + diphosphate + H(+)</text>
        <dbReference type="Rhea" id="RHEA:17313"/>
        <dbReference type="Rhea" id="RHEA-COMP:9665"/>
        <dbReference type="Rhea" id="RHEA-COMP:9689"/>
        <dbReference type="ChEBI" id="CHEBI:15378"/>
        <dbReference type="ChEBI" id="CHEBI:30616"/>
        <dbReference type="ChEBI" id="CHEBI:33019"/>
        <dbReference type="ChEBI" id="CHEBI:57595"/>
        <dbReference type="ChEBI" id="CHEBI:78442"/>
        <dbReference type="ChEBI" id="CHEBI:78527"/>
        <dbReference type="ChEBI" id="CHEBI:456215"/>
        <dbReference type="EC" id="6.1.1.21"/>
    </reaction>
</comment>
<evidence type="ECO:0000256" key="6">
    <source>
        <dbReference type="ARBA" id="ARBA00022917"/>
    </source>
</evidence>
<comment type="subcellular location">
    <subcellularLocation>
        <location evidence="9">Cytoplasm</location>
    </subcellularLocation>
</comment>
<reference evidence="12" key="1">
    <citation type="submission" date="2020-07" db="EMBL/GenBank/DDBJ databases">
        <title>Huge and variable diversity of episymbiotic CPR bacteria and DPANN archaea in groundwater ecosystems.</title>
        <authorList>
            <person name="He C.Y."/>
            <person name="Keren R."/>
            <person name="Whittaker M."/>
            <person name="Farag I.F."/>
            <person name="Doudna J."/>
            <person name="Cate J.H.D."/>
            <person name="Banfield J.F."/>
        </authorList>
    </citation>
    <scope>NUCLEOTIDE SEQUENCE</scope>
    <source>
        <strain evidence="12">NC_groundwater_1664_Pr3_B-0.1um_52_9</strain>
    </source>
</reference>
<dbReference type="EC" id="6.1.1.21" evidence="9"/>
<dbReference type="SUPFAM" id="SSF55681">
    <property type="entry name" value="Class II aaRS and biotin synthetases"/>
    <property type="match status" value="1"/>
</dbReference>
<keyword evidence="7 9" id="KW-0030">Aminoacyl-tRNA synthetase</keyword>
<dbReference type="Gene3D" id="3.30.930.10">
    <property type="entry name" value="Bira Bifunctional Protein, Domain 2"/>
    <property type="match status" value="1"/>
</dbReference>
<dbReference type="InterPro" id="IPR004516">
    <property type="entry name" value="HisRS/HisZ"/>
</dbReference>
<dbReference type="EMBL" id="JACRDE010000321">
    <property type="protein sequence ID" value="MBI5250233.1"/>
    <property type="molecule type" value="Genomic_DNA"/>
</dbReference>
<dbReference type="Proteomes" id="UP000807825">
    <property type="component" value="Unassembled WGS sequence"/>
</dbReference>
<dbReference type="HAMAP" id="MF_00127">
    <property type="entry name" value="His_tRNA_synth"/>
    <property type="match status" value="1"/>
</dbReference>
<keyword evidence="9" id="KW-0963">Cytoplasm</keyword>
<evidence type="ECO:0000256" key="9">
    <source>
        <dbReference type="HAMAP-Rule" id="MF_00127"/>
    </source>
</evidence>
<dbReference type="GO" id="GO:0006427">
    <property type="term" value="P:histidyl-tRNA aminoacylation"/>
    <property type="evidence" value="ECO:0007669"/>
    <property type="project" value="UniProtKB-UniRule"/>
</dbReference>
<dbReference type="PANTHER" id="PTHR43707:SF1">
    <property type="entry name" value="HISTIDINE--TRNA LIGASE, MITOCHONDRIAL-RELATED"/>
    <property type="match status" value="1"/>
</dbReference>
<evidence type="ECO:0000256" key="8">
    <source>
        <dbReference type="ARBA" id="ARBA00047639"/>
    </source>
</evidence>
<dbReference type="InterPro" id="IPR006195">
    <property type="entry name" value="aa-tRNA-synth_II"/>
</dbReference>
<feature type="binding site" evidence="10">
    <location>
        <position position="125"/>
    </location>
    <ligand>
        <name>L-histidine</name>
        <dbReference type="ChEBI" id="CHEBI:57595"/>
    </ligand>
</feature>
<evidence type="ECO:0000256" key="4">
    <source>
        <dbReference type="ARBA" id="ARBA00022741"/>
    </source>
</evidence>
<evidence type="ECO:0000313" key="12">
    <source>
        <dbReference type="EMBL" id="MBI5250233.1"/>
    </source>
</evidence>
<keyword evidence="4 9" id="KW-0547">Nucleotide-binding</keyword>
<feature type="binding site" evidence="10">
    <location>
        <position position="129"/>
    </location>
    <ligand>
        <name>L-histidine</name>
        <dbReference type="ChEBI" id="CHEBI:57595"/>
    </ligand>
</feature>
<keyword evidence="6 9" id="KW-0648">Protein biosynthesis</keyword>
<accession>A0A9D6V3U1</accession>
<feature type="domain" description="Aminoacyl-transfer RNA synthetases class-II family profile" evidence="11">
    <location>
        <begin position="22"/>
        <end position="316"/>
    </location>
</feature>
<feature type="binding site" evidence="10">
    <location>
        <begin position="80"/>
        <end position="82"/>
    </location>
    <ligand>
        <name>L-histidine</name>
        <dbReference type="ChEBI" id="CHEBI:57595"/>
    </ligand>
</feature>
<protein>
    <recommendedName>
        <fullName evidence="9">Histidine--tRNA ligase</fullName>
        <ecNumber evidence="9">6.1.1.21</ecNumber>
    </recommendedName>
    <alternativeName>
        <fullName evidence="9">Histidyl-tRNA synthetase</fullName>
        <shortName evidence="9">HisRS</shortName>
    </alternativeName>
</protein>
<dbReference type="InterPro" id="IPR045864">
    <property type="entry name" value="aa-tRNA-synth_II/BPL/LPL"/>
</dbReference>
<proteinExistence type="inferred from homology"/>
<dbReference type="GO" id="GO:0005737">
    <property type="term" value="C:cytoplasm"/>
    <property type="evidence" value="ECO:0007669"/>
    <property type="project" value="UniProtKB-SubCell"/>
</dbReference>
<organism evidence="12 13">
    <name type="scientific">Desulfomonile tiedjei</name>
    <dbReference type="NCBI Taxonomy" id="2358"/>
    <lineage>
        <taxon>Bacteria</taxon>
        <taxon>Pseudomonadati</taxon>
        <taxon>Thermodesulfobacteriota</taxon>
        <taxon>Desulfomonilia</taxon>
        <taxon>Desulfomonilales</taxon>
        <taxon>Desulfomonilaceae</taxon>
        <taxon>Desulfomonile</taxon>
    </lineage>
</organism>
<dbReference type="Pfam" id="PF13393">
    <property type="entry name" value="tRNA-synt_His"/>
    <property type="match status" value="1"/>
</dbReference>
<feature type="binding site" evidence="10">
    <location>
        <begin position="260"/>
        <end position="261"/>
    </location>
    <ligand>
        <name>L-histidine</name>
        <dbReference type="ChEBI" id="CHEBI:57595"/>
    </ligand>
</feature>
<evidence type="ECO:0000256" key="1">
    <source>
        <dbReference type="ARBA" id="ARBA00008226"/>
    </source>
</evidence>
<dbReference type="InterPro" id="IPR036621">
    <property type="entry name" value="Anticodon-bd_dom_sf"/>
</dbReference>
<dbReference type="PIRSF" id="PIRSF001549">
    <property type="entry name" value="His-tRNA_synth"/>
    <property type="match status" value="1"/>
</dbReference>
<dbReference type="NCBIfam" id="TIGR00442">
    <property type="entry name" value="hisS"/>
    <property type="match status" value="1"/>
</dbReference>
<feature type="binding site" evidence="10">
    <location>
        <position position="111"/>
    </location>
    <ligand>
        <name>L-histidine</name>
        <dbReference type="ChEBI" id="CHEBI:57595"/>
    </ligand>
</feature>
<dbReference type="PROSITE" id="PS50862">
    <property type="entry name" value="AA_TRNA_LIGASE_II"/>
    <property type="match status" value="1"/>
</dbReference>
<evidence type="ECO:0000313" key="13">
    <source>
        <dbReference type="Proteomes" id="UP000807825"/>
    </source>
</evidence>
<evidence type="ECO:0000256" key="3">
    <source>
        <dbReference type="ARBA" id="ARBA00022598"/>
    </source>
</evidence>
<sequence>MIRLIKGFHDILPDETPKWGFIIRTAGETLERFGFREIITPVMERTELFERGIGQVTDIVEKEMYTFEDRSGDHLSLRPEATAGILRAVVEHSLLRREPILKVYTIGPMFRRERPSKGRFRQFFQINAEVLGDDSPFTDAEAITAAHAIMTNIGASGLMMEINSVGCQQCRDDFRAKLRRFLEPHLDELCPDCRRRYDLNPLRILDCKVDRCREIAKDAPVISDSLDAGCKEHFHKVQEILSLLEVPFRVEPRMVRGLDYYTRTAFEIIHEELGRSKAVGGGGRYDTLLKELGGPDASGIGFAIGVERLAMGMREEDPSYARRTDVYVAILGEKAREAGIRIVNSLRRQGLSAETRYSGMSLKAQMKVADKVRAKNVLMIGDDELARQEVTVRDMQTGDQFRISMDGIACYLQGDKR</sequence>
<evidence type="ECO:0000256" key="10">
    <source>
        <dbReference type="PIRSR" id="PIRSR001549-1"/>
    </source>
</evidence>
<dbReference type="GO" id="GO:0004821">
    <property type="term" value="F:histidine-tRNA ligase activity"/>
    <property type="evidence" value="ECO:0007669"/>
    <property type="project" value="UniProtKB-UniRule"/>
</dbReference>
<dbReference type="Gene3D" id="3.40.50.800">
    <property type="entry name" value="Anticodon-binding domain"/>
    <property type="match status" value="1"/>
</dbReference>
<dbReference type="CDD" id="cd00773">
    <property type="entry name" value="HisRS-like_core"/>
    <property type="match status" value="1"/>
</dbReference>
<dbReference type="InterPro" id="IPR004154">
    <property type="entry name" value="Anticodon-bd"/>
</dbReference>
<comment type="similarity">
    <text evidence="1 9">Belongs to the class-II aminoacyl-tRNA synthetase family.</text>
</comment>
<keyword evidence="5 9" id="KW-0067">ATP-binding</keyword>